<dbReference type="FunFam" id="3.40.50.150:FF:000010">
    <property type="entry name" value="Protein-L-isoaspartate O-methyltransferase"/>
    <property type="match status" value="1"/>
</dbReference>
<dbReference type="CDD" id="cd02440">
    <property type="entry name" value="AdoMet_MTases"/>
    <property type="match status" value="1"/>
</dbReference>
<dbReference type="EMBL" id="MJUW02000061">
    <property type="protein sequence ID" value="OQD46043.1"/>
    <property type="molecule type" value="Genomic_DNA"/>
</dbReference>
<keyword evidence="3 7" id="KW-0963">Cytoplasm</keyword>
<gene>
    <name evidence="7" type="primary">pcm</name>
    <name evidence="8" type="ORF">BIY37_05300</name>
</gene>
<feature type="active site" evidence="7">
    <location>
        <position position="97"/>
    </location>
</feature>
<dbReference type="GO" id="GO:0030091">
    <property type="term" value="P:protein repair"/>
    <property type="evidence" value="ECO:0007669"/>
    <property type="project" value="UniProtKB-UniRule"/>
</dbReference>
<organism evidence="8 9">
    <name type="scientific">Candidatus Brocadia sapporoensis</name>
    <dbReference type="NCBI Taxonomy" id="392547"/>
    <lineage>
        <taxon>Bacteria</taxon>
        <taxon>Pseudomonadati</taxon>
        <taxon>Planctomycetota</taxon>
        <taxon>Candidatus Brocadiia</taxon>
        <taxon>Candidatus Brocadiales</taxon>
        <taxon>Candidatus Brocadiaceae</taxon>
        <taxon>Candidatus Brocadia</taxon>
    </lineage>
</organism>
<proteinExistence type="inferred from homology"/>
<comment type="function">
    <text evidence="7">Catalyzes the methyl esterification of L-isoaspartyl residues in peptides and proteins that result from spontaneous decomposition of normal L-aspartyl and L-asparaginyl residues. It plays a role in the repair and/or degradation of damaged proteins.</text>
</comment>
<comment type="subcellular location">
    <subcellularLocation>
        <location evidence="1 7">Cytoplasm</location>
    </subcellularLocation>
</comment>
<evidence type="ECO:0000256" key="7">
    <source>
        <dbReference type="HAMAP-Rule" id="MF_00090"/>
    </source>
</evidence>
<dbReference type="SUPFAM" id="SSF53335">
    <property type="entry name" value="S-adenosyl-L-methionine-dependent methyltransferases"/>
    <property type="match status" value="1"/>
</dbReference>
<dbReference type="Pfam" id="PF01135">
    <property type="entry name" value="PCMT"/>
    <property type="match status" value="1"/>
</dbReference>
<keyword evidence="9" id="KW-1185">Reference proteome</keyword>
<evidence type="ECO:0000256" key="6">
    <source>
        <dbReference type="ARBA" id="ARBA00022691"/>
    </source>
</evidence>
<dbReference type="PANTHER" id="PTHR11579:SF0">
    <property type="entry name" value="PROTEIN-L-ISOASPARTATE(D-ASPARTATE) O-METHYLTRANSFERASE"/>
    <property type="match status" value="1"/>
</dbReference>
<sequence length="246" mass="27239">MVTSTILILTISCVILFFGAKTKLSAMDDVKSATDEDAFAHQRKRMVEEQIAYRGIKDKKVLEVMESVPRHVFVPEENRPYSYHDQPVAIGFGQTISQPYIVAFMTELLQTGDGDVVLEVGTGSGYQTAVLSRLVRQVYTIEIVKDLGEKARLRLKTLGYDNVEVMIGDGYKGWPEHAPFDAIIVTAAAEHIPPPLIDQLKPGGRIVIPVGGVYAVQDLMLITKDASSKVIKESIIPVRFVPLLRK</sequence>
<dbReference type="GO" id="GO:0005737">
    <property type="term" value="C:cytoplasm"/>
    <property type="evidence" value="ECO:0007669"/>
    <property type="project" value="UniProtKB-SubCell"/>
</dbReference>
<dbReference type="AlphaFoldDB" id="A0A1V6M0W9"/>
<dbReference type="Proteomes" id="UP000242219">
    <property type="component" value="Unassembled WGS sequence"/>
</dbReference>
<comment type="similarity">
    <text evidence="2 7">Belongs to the methyltransferase superfamily. L-isoaspartyl/D-aspartyl protein methyltransferase family.</text>
</comment>
<dbReference type="InterPro" id="IPR029063">
    <property type="entry name" value="SAM-dependent_MTases_sf"/>
</dbReference>
<dbReference type="GO" id="GO:0032259">
    <property type="term" value="P:methylation"/>
    <property type="evidence" value="ECO:0007669"/>
    <property type="project" value="UniProtKB-KW"/>
</dbReference>
<reference evidence="8 9" key="1">
    <citation type="journal article" date="2016" name="Genome Announc.">
        <title>Draft Genome Sequence of the Anaerobic Ammonium-Oxidizing Bacterium 'Candidatus Brocadia sp. 40'.</title>
        <authorList>
            <person name="Ali M."/>
            <person name="Haroon M.F."/>
            <person name="Narita Y."/>
            <person name="Zhang L."/>
            <person name="Rangel Shaw D."/>
            <person name="Okabe S."/>
            <person name="Saikaly P.E."/>
        </authorList>
    </citation>
    <scope>NUCLEOTIDE SEQUENCE [LARGE SCALE GENOMIC DNA]</scope>
    <source>
        <strain evidence="8 9">40</strain>
    </source>
</reference>
<evidence type="ECO:0000256" key="5">
    <source>
        <dbReference type="ARBA" id="ARBA00022679"/>
    </source>
</evidence>
<accession>A0A1V6M0W9</accession>
<comment type="catalytic activity">
    <reaction evidence="7">
        <text>[protein]-L-isoaspartate + S-adenosyl-L-methionine = [protein]-L-isoaspartate alpha-methyl ester + S-adenosyl-L-homocysteine</text>
        <dbReference type="Rhea" id="RHEA:12705"/>
        <dbReference type="Rhea" id="RHEA-COMP:12143"/>
        <dbReference type="Rhea" id="RHEA-COMP:12144"/>
        <dbReference type="ChEBI" id="CHEBI:57856"/>
        <dbReference type="ChEBI" id="CHEBI:59789"/>
        <dbReference type="ChEBI" id="CHEBI:90596"/>
        <dbReference type="ChEBI" id="CHEBI:90598"/>
        <dbReference type="EC" id="2.1.1.77"/>
    </reaction>
</comment>
<protein>
    <recommendedName>
        <fullName evidence="7">Protein-L-isoaspartate O-methyltransferase</fullName>
        <ecNumber evidence="7">2.1.1.77</ecNumber>
    </recommendedName>
    <alternativeName>
        <fullName evidence="7">L-isoaspartyl protein carboxyl methyltransferase</fullName>
    </alternativeName>
    <alternativeName>
        <fullName evidence="7">Protein L-isoaspartyl methyltransferase</fullName>
    </alternativeName>
    <alternativeName>
        <fullName evidence="7">Protein-beta-aspartate methyltransferase</fullName>
        <shortName evidence="7">PIMT</shortName>
    </alternativeName>
</protein>
<keyword evidence="4 7" id="KW-0489">Methyltransferase</keyword>
<dbReference type="InterPro" id="IPR000682">
    <property type="entry name" value="PCMT"/>
</dbReference>
<evidence type="ECO:0000313" key="9">
    <source>
        <dbReference type="Proteomes" id="UP000242219"/>
    </source>
</evidence>
<dbReference type="PANTHER" id="PTHR11579">
    <property type="entry name" value="PROTEIN-L-ISOASPARTATE O-METHYLTRANSFERASE"/>
    <property type="match status" value="1"/>
</dbReference>
<name>A0A1V6M0W9_9BACT</name>
<comment type="caution">
    <text evidence="8">The sequence shown here is derived from an EMBL/GenBank/DDBJ whole genome shotgun (WGS) entry which is preliminary data.</text>
</comment>
<evidence type="ECO:0000313" key="8">
    <source>
        <dbReference type="EMBL" id="OQD46043.1"/>
    </source>
</evidence>
<dbReference type="EC" id="2.1.1.77" evidence="7"/>
<dbReference type="NCBIfam" id="NF001453">
    <property type="entry name" value="PRK00312.1"/>
    <property type="match status" value="1"/>
</dbReference>
<keyword evidence="6 7" id="KW-0949">S-adenosyl-L-methionine</keyword>
<evidence type="ECO:0000256" key="3">
    <source>
        <dbReference type="ARBA" id="ARBA00022490"/>
    </source>
</evidence>
<dbReference type="Gene3D" id="3.40.50.150">
    <property type="entry name" value="Vaccinia Virus protein VP39"/>
    <property type="match status" value="1"/>
</dbReference>
<dbReference type="PROSITE" id="PS01279">
    <property type="entry name" value="PCMT"/>
    <property type="match status" value="1"/>
</dbReference>
<evidence type="ECO:0000256" key="2">
    <source>
        <dbReference type="ARBA" id="ARBA00005369"/>
    </source>
</evidence>
<dbReference type="GO" id="GO:0004719">
    <property type="term" value="F:protein-L-isoaspartate (D-aspartate) O-methyltransferase activity"/>
    <property type="evidence" value="ECO:0007669"/>
    <property type="project" value="UniProtKB-UniRule"/>
</dbReference>
<evidence type="ECO:0000256" key="1">
    <source>
        <dbReference type="ARBA" id="ARBA00004496"/>
    </source>
</evidence>
<dbReference type="NCBIfam" id="TIGR00080">
    <property type="entry name" value="pimt"/>
    <property type="match status" value="1"/>
</dbReference>
<keyword evidence="5 7" id="KW-0808">Transferase</keyword>
<evidence type="ECO:0000256" key="4">
    <source>
        <dbReference type="ARBA" id="ARBA00022603"/>
    </source>
</evidence>
<dbReference type="HAMAP" id="MF_00090">
    <property type="entry name" value="PIMT"/>
    <property type="match status" value="1"/>
</dbReference>